<sequence length="105" mass="11986">QQLQIVLVSLDPERDTTEKLSQYVPYFNADFIGATGNPYVLLKLAAELNVAFSKVPLENGDYTIDHGANMVLVNPYGHYHGFFKPPFEEQNMRMAWRSIMATFDQ</sequence>
<dbReference type="AlphaFoldDB" id="A0A0F9F571"/>
<comment type="similarity">
    <text evidence="1">Belongs to the SCO1/2 family.</text>
</comment>
<reference evidence="2" key="1">
    <citation type="journal article" date="2015" name="Nature">
        <title>Complex archaea that bridge the gap between prokaryotes and eukaryotes.</title>
        <authorList>
            <person name="Spang A."/>
            <person name="Saw J.H."/>
            <person name="Jorgensen S.L."/>
            <person name="Zaremba-Niedzwiedzka K."/>
            <person name="Martijn J."/>
            <person name="Lind A.E."/>
            <person name="van Eijk R."/>
            <person name="Schleper C."/>
            <person name="Guy L."/>
            <person name="Ettema T.J."/>
        </authorList>
    </citation>
    <scope>NUCLEOTIDE SEQUENCE</scope>
</reference>
<dbReference type="InterPro" id="IPR036249">
    <property type="entry name" value="Thioredoxin-like_sf"/>
</dbReference>
<accession>A0A0F9F571</accession>
<gene>
    <name evidence="2" type="ORF">LCGC14_2286170</name>
</gene>
<evidence type="ECO:0000313" key="2">
    <source>
        <dbReference type="EMBL" id="KKL52365.1"/>
    </source>
</evidence>
<dbReference type="Gene3D" id="3.40.30.10">
    <property type="entry name" value="Glutaredoxin"/>
    <property type="match status" value="1"/>
</dbReference>
<name>A0A0F9F571_9ZZZZ</name>
<dbReference type="PANTHER" id="PTHR12151">
    <property type="entry name" value="ELECTRON TRANSPORT PROTIN SCO1/SENC FAMILY MEMBER"/>
    <property type="match status" value="1"/>
</dbReference>
<dbReference type="Pfam" id="PF02630">
    <property type="entry name" value="SCO1-SenC"/>
    <property type="match status" value="1"/>
</dbReference>
<dbReference type="CDD" id="cd02968">
    <property type="entry name" value="SCO"/>
    <property type="match status" value="1"/>
</dbReference>
<dbReference type="EMBL" id="LAZR01031919">
    <property type="protein sequence ID" value="KKL52365.1"/>
    <property type="molecule type" value="Genomic_DNA"/>
</dbReference>
<dbReference type="InterPro" id="IPR003782">
    <property type="entry name" value="SCO1/SenC"/>
</dbReference>
<evidence type="ECO:0008006" key="3">
    <source>
        <dbReference type="Google" id="ProtNLM"/>
    </source>
</evidence>
<proteinExistence type="inferred from homology"/>
<evidence type="ECO:0000256" key="1">
    <source>
        <dbReference type="ARBA" id="ARBA00010996"/>
    </source>
</evidence>
<comment type="caution">
    <text evidence="2">The sequence shown here is derived from an EMBL/GenBank/DDBJ whole genome shotgun (WGS) entry which is preliminary data.</text>
</comment>
<dbReference type="SUPFAM" id="SSF52833">
    <property type="entry name" value="Thioredoxin-like"/>
    <property type="match status" value="1"/>
</dbReference>
<dbReference type="PANTHER" id="PTHR12151:SF25">
    <property type="entry name" value="LINALOOL DEHYDRATASE_ISOMERASE DOMAIN-CONTAINING PROTEIN"/>
    <property type="match status" value="1"/>
</dbReference>
<organism evidence="2">
    <name type="scientific">marine sediment metagenome</name>
    <dbReference type="NCBI Taxonomy" id="412755"/>
    <lineage>
        <taxon>unclassified sequences</taxon>
        <taxon>metagenomes</taxon>
        <taxon>ecological metagenomes</taxon>
    </lineage>
</organism>
<protein>
    <recommendedName>
        <fullName evidence="3">SCO family protein</fullName>
    </recommendedName>
</protein>
<feature type="non-terminal residue" evidence="2">
    <location>
        <position position="1"/>
    </location>
</feature>